<sequence length="657" mass="71313">MASGFSGGGPDLYGSTGGGFATRSIASASSPTLQPQPFRSQNQLPGILLEPYPSSLPHHQQQHLQQQQQLMQPPPQTPTALAGKRSLVDFQSHPQHVRNQVLNSLLMRYVKPRIYQQASPVSPLQSLDFSPALPSSPDLMSLAGLSSAGGQPSQRYRIPLLQQMRPQPISLGSGMIQPGETVPMALPGVPFANTRQSGAAVRPENENGMKDRLQELEKQLLDDDDEPDDGNAASAITNGNSEWSDTIQCLMVETCQGQKQISPSLTSSSSSSSPSSSLSVASPVTACSKQTILEAASAIYEGKNDVAAEILARTPVLTNPGGNWEQKLMTYMLCALKSRLNPTDNPPPTAELFAEEHVLSTQLLYDLSPCFKLGFMAANLAILEAFLEPQSTNKLHVIDFDIGQGGQYVNLLHALAGRQSNRPSVLKITTVSDNGGDERLRLVGEALNQQATKVGIGLQFRIVNGKLADLNGETLGCEADEVLAVNFAFKLYRIPDESISEDNPRDFLLRRVKSLSPRVVTLVEQEWNANTAPFLTRVNEAIGYYGALLDSIESTVSKDHLDRIRVEEGLGRKLGNSVACEGRERVERCEVFGKWRARMGMAGFAAKPMKRQVAESMRARLQSKVGRSNPGFTVKEESGGVGFGWHGRTLTVASAWR</sequence>
<dbReference type="EMBL" id="CM042882">
    <property type="protein sequence ID" value="KAI4383127.1"/>
    <property type="molecule type" value="Genomic_DNA"/>
</dbReference>
<evidence type="ECO:0000313" key="1">
    <source>
        <dbReference type="EMBL" id="KAI4383127.1"/>
    </source>
</evidence>
<dbReference type="Proteomes" id="UP001057402">
    <property type="component" value="Chromosome 3"/>
</dbReference>
<keyword evidence="2" id="KW-1185">Reference proteome</keyword>
<reference evidence="2" key="1">
    <citation type="journal article" date="2023" name="Front. Plant Sci.">
        <title>Chromosomal-level genome assembly of Melastoma candidum provides insights into trichome evolution.</title>
        <authorList>
            <person name="Zhong Y."/>
            <person name="Wu W."/>
            <person name="Sun C."/>
            <person name="Zou P."/>
            <person name="Liu Y."/>
            <person name="Dai S."/>
            <person name="Zhou R."/>
        </authorList>
    </citation>
    <scope>NUCLEOTIDE SEQUENCE [LARGE SCALE GENOMIC DNA]</scope>
</reference>
<organism evidence="1 2">
    <name type="scientific">Melastoma candidum</name>
    <dbReference type="NCBI Taxonomy" id="119954"/>
    <lineage>
        <taxon>Eukaryota</taxon>
        <taxon>Viridiplantae</taxon>
        <taxon>Streptophyta</taxon>
        <taxon>Embryophyta</taxon>
        <taxon>Tracheophyta</taxon>
        <taxon>Spermatophyta</taxon>
        <taxon>Magnoliopsida</taxon>
        <taxon>eudicotyledons</taxon>
        <taxon>Gunneridae</taxon>
        <taxon>Pentapetalae</taxon>
        <taxon>rosids</taxon>
        <taxon>malvids</taxon>
        <taxon>Myrtales</taxon>
        <taxon>Melastomataceae</taxon>
        <taxon>Melastomatoideae</taxon>
        <taxon>Melastomateae</taxon>
        <taxon>Melastoma</taxon>
    </lineage>
</organism>
<name>A0ACB9RVV3_9MYRT</name>
<accession>A0ACB9RVV3</accession>
<evidence type="ECO:0000313" key="2">
    <source>
        <dbReference type="Proteomes" id="UP001057402"/>
    </source>
</evidence>
<gene>
    <name evidence="1" type="ORF">MLD38_009003</name>
</gene>
<protein>
    <submittedName>
        <fullName evidence="1">Uncharacterized protein</fullName>
    </submittedName>
</protein>
<comment type="caution">
    <text evidence="1">The sequence shown here is derived from an EMBL/GenBank/DDBJ whole genome shotgun (WGS) entry which is preliminary data.</text>
</comment>
<proteinExistence type="predicted"/>